<keyword evidence="1" id="KW-0472">Membrane</keyword>
<comment type="caution">
    <text evidence="2">The sequence shown here is derived from an EMBL/GenBank/DDBJ whole genome shotgun (WGS) entry which is preliminary data.</text>
</comment>
<dbReference type="Proteomes" id="UP000217065">
    <property type="component" value="Unassembled WGS sequence"/>
</dbReference>
<organism evidence="2 3">
    <name type="scientific">Tetzosporium hominis</name>
    <dbReference type="NCBI Taxonomy" id="2020506"/>
    <lineage>
        <taxon>Bacteria</taxon>
        <taxon>Bacillati</taxon>
        <taxon>Bacillota</taxon>
        <taxon>Bacilli</taxon>
        <taxon>Bacillales</taxon>
        <taxon>Caryophanaceae</taxon>
        <taxon>Tetzosporium</taxon>
    </lineage>
</organism>
<feature type="transmembrane region" description="Helical" evidence="1">
    <location>
        <begin position="32"/>
        <end position="50"/>
    </location>
</feature>
<keyword evidence="1" id="KW-0812">Transmembrane</keyword>
<keyword evidence="1" id="KW-1133">Transmembrane helix</keyword>
<dbReference type="EMBL" id="NOKQ01000220">
    <property type="protein sequence ID" value="OZS77470.1"/>
    <property type="molecule type" value="Genomic_DNA"/>
</dbReference>
<name>A0A264W1L1_9BACL</name>
<sequence>MGFWYFLGLFIGIGLLLYGIMQSSYKTPFRKLSVLMIGTILIGFSLYMFLPGSDDTMAQIFKL</sequence>
<evidence type="ECO:0000313" key="3">
    <source>
        <dbReference type="Proteomes" id="UP000217065"/>
    </source>
</evidence>
<protein>
    <submittedName>
        <fullName evidence="2">Uncharacterized protein</fullName>
    </submittedName>
</protein>
<feature type="transmembrane region" description="Helical" evidence="1">
    <location>
        <begin position="6"/>
        <end position="25"/>
    </location>
</feature>
<reference evidence="2 3" key="1">
    <citation type="submission" date="2017-07" db="EMBL/GenBank/DDBJ databases">
        <title>Tetzosporium hominis gen.nov. sp.nov.</title>
        <authorList>
            <person name="Tetz G."/>
            <person name="Tetz V."/>
        </authorList>
    </citation>
    <scope>NUCLEOTIDE SEQUENCE [LARGE SCALE GENOMIC DNA]</scope>
    <source>
        <strain evidence="2 3">VT-49</strain>
    </source>
</reference>
<dbReference type="OrthoDB" id="2357341at2"/>
<gene>
    <name evidence="2" type="ORF">CF394_09630</name>
</gene>
<evidence type="ECO:0000256" key="1">
    <source>
        <dbReference type="SAM" id="Phobius"/>
    </source>
</evidence>
<accession>A0A264W1L1</accession>
<proteinExistence type="predicted"/>
<evidence type="ECO:0000313" key="2">
    <source>
        <dbReference type="EMBL" id="OZS77470.1"/>
    </source>
</evidence>
<dbReference type="AlphaFoldDB" id="A0A264W1L1"/>
<keyword evidence="3" id="KW-1185">Reference proteome</keyword>
<dbReference type="RefSeq" id="WP_094943283.1">
    <property type="nucleotide sequence ID" value="NZ_NOKQ01000220.1"/>
</dbReference>